<sequence>MKKGQIWVSAALYIALGIIVITVVLSAGLPLINKIQAKNTLLQTKKVMYQLDETARGVMLQGAGSKIKTFVEIKKGELTIDPITDNKKRIIWTSLSKYNPGIEEGATITEGDLEIKNIKKGSEYEVSIILDLTGFLGDAGLRYDGEETKKTIMGSYNLVIEHVRKIESEGGQYLNIREV</sequence>
<feature type="transmembrane region" description="Helical" evidence="1">
    <location>
        <begin position="6"/>
        <end position="32"/>
    </location>
</feature>
<evidence type="ECO:0000313" key="2">
    <source>
        <dbReference type="EMBL" id="GAF82428.1"/>
    </source>
</evidence>
<keyword evidence="1" id="KW-0472">Membrane</keyword>
<dbReference type="AlphaFoldDB" id="X0SMX5"/>
<organism evidence="2">
    <name type="scientific">marine sediment metagenome</name>
    <dbReference type="NCBI Taxonomy" id="412755"/>
    <lineage>
        <taxon>unclassified sequences</taxon>
        <taxon>metagenomes</taxon>
        <taxon>ecological metagenomes</taxon>
    </lineage>
</organism>
<keyword evidence="1" id="KW-1133">Transmembrane helix</keyword>
<comment type="caution">
    <text evidence="2">The sequence shown here is derived from an EMBL/GenBank/DDBJ whole genome shotgun (WGS) entry which is preliminary data.</text>
</comment>
<reference evidence="2" key="1">
    <citation type="journal article" date="2014" name="Front. Microbiol.">
        <title>High frequency of phylogenetically diverse reductive dehalogenase-homologous genes in deep subseafloor sedimentary metagenomes.</title>
        <authorList>
            <person name="Kawai M."/>
            <person name="Futagami T."/>
            <person name="Toyoda A."/>
            <person name="Takaki Y."/>
            <person name="Nishi S."/>
            <person name="Hori S."/>
            <person name="Arai W."/>
            <person name="Tsubouchi T."/>
            <person name="Morono Y."/>
            <person name="Uchiyama I."/>
            <person name="Ito T."/>
            <person name="Fujiyama A."/>
            <person name="Inagaki F."/>
            <person name="Takami H."/>
        </authorList>
    </citation>
    <scope>NUCLEOTIDE SEQUENCE</scope>
    <source>
        <strain evidence="2">Expedition CK06-06</strain>
    </source>
</reference>
<dbReference type="EMBL" id="BARS01008689">
    <property type="protein sequence ID" value="GAF82428.1"/>
    <property type="molecule type" value="Genomic_DNA"/>
</dbReference>
<keyword evidence="1" id="KW-0812">Transmembrane</keyword>
<gene>
    <name evidence="2" type="ORF">S01H1_16507</name>
</gene>
<accession>X0SMX5</accession>
<protein>
    <submittedName>
        <fullName evidence="2">Uncharacterized protein</fullName>
    </submittedName>
</protein>
<evidence type="ECO:0000256" key="1">
    <source>
        <dbReference type="SAM" id="Phobius"/>
    </source>
</evidence>
<proteinExistence type="predicted"/>
<name>X0SMX5_9ZZZZ</name>